<evidence type="ECO:0000256" key="3">
    <source>
        <dbReference type="ARBA" id="ARBA00022519"/>
    </source>
</evidence>
<evidence type="ECO:0000256" key="4">
    <source>
        <dbReference type="ARBA" id="ARBA00022692"/>
    </source>
</evidence>
<keyword evidence="2" id="KW-1003">Cell membrane</keyword>
<feature type="domain" description="Mce/MlaD" evidence="8">
    <location>
        <begin position="43"/>
        <end position="134"/>
    </location>
</feature>
<comment type="caution">
    <text evidence="9">The sequence shown here is derived from an EMBL/GenBank/DDBJ whole genome shotgun (WGS) entry which is preliminary data.</text>
</comment>
<dbReference type="NCBIfam" id="NF008070">
    <property type="entry name" value="PRK10807.1"/>
    <property type="match status" value="1"/>
</dbReference>
<dbReference type="Proteomes" id="UP001231616">
    <property type="component" value="Unassembled WGS sequence"/>
</dbReference>
<evidence type="ECO:0000256" key="5">
    <source>
        <dbReference type="ARBA" id="ARBA00022989"/>
    </source>
</evidence>
<dbReference type="EMBL" id="JAUZVZ010000005">
    <property type="protein sequence ID" value="MDP4535524.1"/>
    <property type="molecule type" value="Genomic_DNA"/>
</dbReference>
<evidence type="ECO:0000256" key="7">
    <source>
        <dbReference type="SAM" id="Phobius"/>
    </source>
</evidence>
<feature type="domain" description="Mce/MlaD" evidence="8">
    <location>
        <begin position="289"/>
        <end position="388"/>
    </location>
</feature>
<dbReference type="Pfam" id="PF02470">
    <property type="entry name" value="MlaD"/>
    <property type="match status" value="3"/>
</dbReference>
<feature type="transmembrane region" description="Helical" evidence="7">
    <location>
        <begin position="20"/>
        <end position="39"/>
    </location>
</feature>
<keyword evidence="3" id="KW-0997">Cell inner membrane</keyword>
<dbReference type="RefSeq" id="WP_305892789.1">
    <property type="nucleotide sequence ID" value="NZ_JAUZVZ010000005.1"/>
</dbReference>
<keyword evidence="4 7" id="KW-0812">Transmembrane</keyword>
<sequence>MTAAIKKQASVQAIRQWSPIWIVPLAAVGIGIWMLYYSIQNQGPLVTLVAPHAEGVIAGKTSVKSRSVDVGQVVSVDLTSDLKQVEIKVRMRPDTEPLLTSESQFWVVRPQISRSGITGLNTLLSGAYIELLPGDAGRLTLQHNLLDTPPIAPADAAGIRIRLHSDDTGLLTIGDPVLYRGFEVGTVELTSFDIAERRMAYQLFIRSPYDSLVTENVRFWLASGVSFDVTAEGVRVDLASIATLVSGGVSFDVMEGWPMGAPVATNTEFVLFPTKSSIQEGMYSEYLEYLLFFEESVRGLKAGAPVEYRGIRIGTVISVPFFFSMASPLETSIDQGVPVLIRLETGRLHESISTEQLKLQLEHGVEQGLRAILKTSSLLTGGLYIDLDRVDDAEVLEASMSYAGYATLPTARGGLSNIEQKVLLALDKITQLPVEPLLNEGTRTLAQTTAVMLEVEQLVNRLDSYLQQPAWQQAPEQLQQSLLELQQVLQSFGPDSETHQRLNNNLQSFEQLQRELQPLLRTLNQRSNALIFQATPEPDPEPKRARP</sequence>
<organism evidence="9 10">
    <name type="scientific">Alkalimonas collagenimarina</name>
    <dbReference type="NCBI Taxonomy" id="400390"/>
    <lineage>
        <taxon>Bacteria</taxon>
        <taxon>Pseudomonadati</taxon>
        <taxon>Pseudomonadota</taxon>
        <taxon>Gammaproteobacteria</taxon>
        <taxon>Alkalimonas</taxon>
    </lineage>
</organism>
<evidence type="ECO:0000313" key="9">
    <source>
        <dbReference type="EMBL" id="MDP4535524.1"/>
    </source>
</evidence>
<dbReference type="InterPro" id="IPR051800">
    <property type="entry name" value="PqiA-PqiB_transport"/>
</dbReference>
<dbReference type="InterPro" id="IPR003399">
    <property type="entry name" value="Mce/MlaD"/>
</dbReference>
<protein>
    <submittedName>
        <fullName evidence="9">Intermembrane transport protein PqiB</fullName>
    </submittedName>
</protein>
<reference evidence="9 10" key="1">
    <citation type="submission" date="2023-08" db="EMBL/GenBank/DDBJ databases">
        <authorList>
            <person name="Joshi A."/>
            <person name="Thite S."/>
        </authorList>
    </citation>
    <scope>NUCLEOTIDE SEQUENCE [LARGE SCALE GENOMIC DNA]</scope>
    <source>
        <strain evidence="9 10">AC40</strain>
    </source>
</reference>
<name>A0ABT9GXC8_9GAMM</name>
<dbReference type="PANTHER" id="PTHR30462">
    <property type="entry name" value="INTERMEMBRANE TRANSPORT PROTEIN PQIB-RELATED"/>
    <property type="match status" value="1"/>
</dbReference>
<evidence type="ECO:0000259" key="8">
    <source>
        <dbReference type="Pfam" id="PF02470"/>
    </source>
</evidence>
<feature type="domain" description="Mce/MlaD" evidence="8">
    <location>
        <begin position="158"/>
        <end position="219"/>
    </location>
</feature>
<gene>
    <name evidence="9" type="primary">pqiB</name>
    <name evidence="9" type="ORF">Q3O60_04890</name>
</gene>
<evidence type="ECO:0000256" key="6">
    <source>
        <dbReference type="ARBA" id="ARBA00023136"/>
    </source>
</evidence>
<comment type="subcellular location">
    <subcellularLocation>
        <location evidence="1">Cell inner membrane</location>
    </subcellularLocation>
</comment>
<dbReference type="PANTHER" id="PTHR30462:SF2">
    <property type="entry name" value="INTERMEMBRANE TRANSPORT PROTEIN PQIB"/>
    <property type="match status" value="1"/>
</dbReference>
<keyword evidence="10" id="KW-1185">Reference proteome</keyword>
<evidence type="ECO:0000256" key="2">
    <source>
        <dbReference type="ARBA" id="ARBA00022475"/>
    </source>
</evidence>
<keyword evidence="6 7" id="KW-0472">Membrane</keyword>
<keyword evidence="5 7" id="KW-1133">Transmembrane helix</keyword>
<evidence type="ECO:0000313" key="10">
    <source>
        <dbReference type="Proteomes" id="UP001231616"/>
    </source>
</evidence>
<proteinExistence type="predicted"/>
<evidence type="ECO:0000256" key="1">
    <source>
        <dbReference type="ARBA" id="ARBA00004533"/>
    </source>
</evidence>
<accession>A0ABT9GXC8</accession>